<sequence length="102" mass="11249">MELLDHGSSGARHGLGSGGTMLTGTRVYRQLAAVPTQIQPIARFVLQTRSSQSLAMRKASKAQPVNFLQRKEKETEIRFFGDKGTGSTQASSIEHYLKHQSF</sequence>
<evidence type="ECO:0000313" key="2">
    <source>
        <dbReference type="Proteomes" id="UP000017559"/>
    </source>
</evidence>
<dbReference type="KEGG" id="mrr:Moror_3239"/>
<reference evidence="1 2" key="1">
    <citation type="journal article" date="2014" name="BMC Genomics">
        <title>Genome and secretome analysis of the hemibiotrophic fungal pathogen, Moniliophthora roreri, which causes frosty pod rot disease of cacao: mechanisms of the biotrophic and necrotrophic phases.</title>
        <authorList>
            <person name="Meinhardt L.W."/>
            <person name="Costa G.G.L."/>
            <person name="Thomazella D.P.T."/>
            <person name="Teixeira P.J.P.L."/>
            <person name="Carazzolle M.F."/>
            <person name="Schuster S.C."/>
            <person name="Carlson J.E."/>
            <person name="Guiltinan M.J."/>
            <person name="Mieczkowski P."/>
            <person name="Farmer A."/>
            <person name="Ramaraj T."/>
            <person name="Crozier J."/>
            <person name="Davis R.E."/>
            <person name="Shao J."/>
            <person name="Melnick R.L."/>
            <person name="Pereira G.A.G."/>
            <person name="Bailey B.A."/>
        </authorList>
    </citation>
    <scope>NUCLEOTIDE SEQUENCE [LARGE SCALE GENOMIC DNA]</scope>
    <source>
        <strain evidence="1 2">MCA 2997</strain>
    </source>
</reference>
<dbReference type="HOGENOM" id="CLU_2278182_0_0_1"/>
<proteinExistence type="predicted"/>
<evidence type="ECO:0000313" key="1">
    <source>
        <dbReference type="EMBL" id="ESK81653.1"/>
    </source>
</evidence>
<keyword evidence="2" id="KW-1185">Reference proteome</keyword>
<dbReference type="AlphaFoldDB" id="V2W4E7"/>
<gene>
    <name evidence="1" type="ORF">Moror_3239</name>
</gene>
<comment type="caution">
    <text evidence="1">The sequence shown here is derived from an EMBL/GenBank/DDBJ whole genome shotgun (WGS) entry which is preliminary data.</text>
</comment>
<organism evidence="1 2">
    <name type="scientific">Moniliophthora roreri (strain MCA 2997)</name>
    <name type="common">Cocoa frosty pod rot fungus</name>
    <name type="synonym">Crinipellis roreri</name>
    <dbReference type="NCBI Taxonomy" id="1381753"/>
    <lineage>
        <taxon>Eukaryota</taxon>
        <taxon>Fungi</taxon>
        <taxon>Dikarya</taxon>
        <taxon>Basidiomycota</taxon>
        <taxon>Agaricomycotina</taxon>
        <taxon>Agaricomycetes</taxon>
        <taxon>Agaricomycetidae</taxon>
        <taxon>Agaricales</taxon>
        <taxon>Marasmiineae</taxon>
        <taxon>Marasmiaceae</taxon>
        <taxon>Moniliophthora</taxon>
    </lineage>
</organism>
<dbReference type="Proteomes" id="UP000017559">
    <property type="component" value="Unassembled WGS sequence"/>
</dbReference>
<accession>V2W4E7</accession>
<dbReference type="EMBL" id="AWSO01002325">
    <property type="protein sequence ID" value="ESK81653.1"/>
    <property type="molecule type" value="Genomic_DNA"/>
</dbReference>
<protein>
    <submittedName>
        <fullName evidence="1">Uncharacterized protein</fullName>
    </submittedName>
</protein>
<name>V2W4E7_MONRO</name>